<protein>
    <submittedName>
        <fullName evidence="1">Uncharacterized protein</fullName>
    </submittedName>
</protein>
<accession>K0T5U4</accession>
<name>K0T5U4_THAOC</name>
<sequence>NEALRSGDAENAYESLRFISALSVLTGEKLSTVLVSIDNVISHMTKAKKMKQSLQLILLDKLLVTSLMSSDEVGPTIDALIEKHKTTNQAWDMELTLYTRFFVAFWNEALFTLNDLLSMNLKVQLKYVYFKFYHGIIAFQQYRNGEGEEWLDQGKDCLEKFKVWSSLSAANFESKLLILEAEYQASEADISAAKTMFQSAARVARNNGLINDQALACKLYGQFLISIVEYQEAISWLNLSKSSFKDWGATHLLKQVENKRQTLIRENNLQDVKTSSCNPKHDLGC</sequence>
<dbReference type="PANTHER" id="PTHR43642:SF1">
    <property type="entry name" value="HYBRID SIGNAL TRANSDUCTION HISTIDINE KINASE G"/>
    <property type="match status" value="1"/>
</dbReference>
<comment type="caution">
    <text evidence="1">The sequence shown here is derived from an EMBL/GenBank/DDBJ whole genome shotgun (WGS) entry which is preliminary data.</text>
</comment>
<gene>
    <name evidence="1" type="ORF">THAOC_05346</name>
</gene>
<organism evidence="1 2">
    <name type="scientific">Thalassiosira oceanica</name>
    <name type="common">Marine diatom</name>
    <dbReference type="NCBI Taxonomy" id="159749"/>
    <lineage>
        <taxon>Eukaryota</taxon>
        <taxon>Sar</taxon>
        <taxon>Stramenopiles</taxon>
        <taxon>Ochrophyta</taxon>
        <taxon>Bacillariophyta</taxon>
        <taxon>Coscinodiscophyceae</taxon>
        <taxon>Thalassiosirophycidae</taxon>
        <taxon>Thalassiosirales</taxon>
        <taxon>Thalassiosiraceae</taxon>
        <taxon>Thalassiosira</taxon>
    </lineage>
</organism>
<dbReference type="PANTHER" id="PTHR43642">
    <property type="entry name" value="HYBRID SIGNAL TRANSDUCTION HISTIDINE KINASE G"/>
    <property type="match status" value="1"/>
</dbReference>
<feature type="non-terminal residue" evidence="1">
    <location>
        <position position="1"/>
    </location>
</feature>
<proteinExistence type="predicted"/>
<reference evidence="1 2" key="1">
    <citation type="journal article" date="2012" name="Genome Biol.">
        <title>Genome and low-iron response of an oceanic diatom adapted to chronic iron limitation.</title>
        <authorList>
            <person name="Lommer M."/>
            <person name="Specht M."/>
            <person name="Roy A.S."/>
            <person name="Kraemer L."/>
            <person name="Andreson R."/>
            <person name="Gutowska M.A."/>
            <person name="Wolf J."/>
            <person name="Bergner S.V."/>
            <person name="Schilhabel M.B."/>
            <person name="Klostermeier U.C."/>
            <person name="Beiko R.G."/>
            <person name="Rosenstiel P."/>
            <person name="Hippler M."/>
            <person name="Laroche J."/>
        </authorList>
    </citation>
    <scope>NUCLEOTIDE SEQUENCE [LARGE SCALE GENOMIC DNA]</scope>
    <source>
        <strain evidence="1 2">CCMP1005</strain>
    </source>
</reference>
<dbReference type="AlphaFoldDB" id="K0T5U4"/>
<dbReference type="InterPro" id="IPR053159">
    <property type="entry name" value="Hybrid_Histidine_Kinase"/>
</dbReference>
<dbReference type="Proteomes" id="UP000266841">
    <property type="component" value="Unassembled WGS sequence"/>
</dbReference>
<evidence type="ECO:0000313" key="1">
    <source>
        <dbReference type="EMBL" id="EJK73055.1"/>
    </source>
</evidence>
<dbReference type="EMBL" id="AGNL01004907">
    <property type="protein sequence ID" value="EJK73055.1"/>
    <property type="molecule type" value="Genomic_DNA"/>
</dbReference>
<keyword evidence="2" id="KW-1185">Reference proteome</keyword>
<evidence type="ECO:0000313" key="2">
    <source>
        <dbReference type="Proteomes" id="UP000266841"/>
    </source>
</evidence>